<dbReference type="Gene3D" id="1.20.1530.20">
    <property type="match status" value="1"/>
</dbReference>
<dbReference type="STRING" id="471821.TGRD_525"/>
<evidence type="ECO:0000256" key="5">
    <source>
        <dbReference type="ARBA" id="ARBA00022989"/>
    </source>
</evidence>
<feature type="transmembrane region" description="Helical" evidence="10">
    <location>
        <begin position="58"/>
        <end position="75"/>
    </location>
</feature>
<keyword evidence="8 10" id="KW-0472">Membrane</keyword>
<feature type="transmembrane region" description="Helical" evidence="10">
    <location>
        <begin position="362"/>
        <end position="384"/>
    </location>
</feature>
<feature type="transmembrane region" description="Helical" evidence="10">
    <location>
        <begin position="331"/>
        <end position="350"/>
    </location>
</feature>
<dbReference type="GO" id="GO:0015297">
    <property type="term" value="F:antiporter activity"/>
    <property type="evidence" value="ECO:0007669"/>
    <property type="project" value="UniProtKB-KW"/>
</dbReference>
<evidence type="ECO:0000256" key="8">
    <source>
        <dbReference type="ARBA" id="ARBA00023136"/>
    </source>
</evidence>
<dbReference type="InterPro" id="IPR038770">
    <property type="entry name" value="Na+/solute_symporter_sf"/>
</dbReference>
<feature type="transmembrane region" description="Helical" evidence="10">
    <location>
        <begin position="34"/>
        <end position="52"/>
    </location>
</feature>
<evidence type="ECO:0000256" key="4">
    <source>
        <dbReference type="ARBA" id="ARBA00022692"/>
    </source>
</evidence>
<dbReference type="KEGG" id="rsd:TGRD_515"/>
<feature type="transmembrane region" description="Helical" evidence="10">
    <location>
        <begin position="87"/>
        <end position="107"/>
    </location>
</feature>
<evidence type="ECO:0000256" key="6">
    <source>
        <dbReference type="ARBA" id="ARBA00023053"/>
    </source>
</evidence>
<evidence type="ECO:0000256" key="2">
    <source>
        <dbReference type="ARBA" id="ARBA00022448"/>
    </source>
</evidence>
<keyword evidence="7" id="KW-0406">Ion transport</keyword>
<dbReference type="EMBL" id="AP009510">
    <property type="protein sequence ID" value="BAG14008.1"/>
    <property type="molecule type" value="Genomic_DNA"/>
</dbReference>
<dbReference type="PANTHER" id="PTHR43562:SF3">
    <property type="entry name" value="SODIUM ION_PROTON EXCHANGER (EUROFUNG)"/>
    <property type="match status" value="1"/>
</dbReference>
<evidence type="ECO:0000313" key="12">
    <source>
        <dbReference type="EMBL" id="BAG14008.1"/>
    </source>
</evidence>
<reference evidence="13" key="1">
    <citation type="journal article" date="2008" name="Proc. Natl. Acad. Sci. U.S.A.">
        <title>Complete genome of the uncultured termite group 1 bacteria in a single host protist cell.</title>
        <authorList>
            <person name="Hongoh Y."/>
            <person name="Sharma V.K."/>
            <person name="Prakash T."/>
            <person name="Noda S."/>
            <person name="Taylor T.D."/>
            <person name="Kudo T."/>
            <person name="Sakaki Y."/>
            <person name="Toyoda A."/>
            <person name="Hattori M."/>
            <person name="Ohkuma M."/>
        </authorList>
    </citation>
    <scope>NUCLEOTIDE SEQUENCE [LARGE SCALE GENOMIC DNA]</scope>
    <source>
        <strain evidence="13">Rs-D17 genomovar Ri2008</strain>
    </source>
</reference>
<feature type="transmembrane region" description="Helical" evidence="10">
    <location>
        <begin position="150"/>
        <end position="170"/>
    </location>
</feature>
<dbReference type="GO" id="GO:1902600">
    <property type="term" value="P:proton transmembrane transport"/>
    <property type="evidence" value="ECO:0007669"/>
    <property type="project" value="InterPro"/>
</dbReference>
<protein>
    <submittedName>
        <fullName evidence="12">NapA type Na+/H+ antiporter</fullName>
    </submittedName>
</protein>
<dbReference type="GO" id="GO:0016020">
    <property type="term" value="C:membrane"/>
    <property type="evidence" value="ECO:0007669"/>
    <property type="project" value="UniProtKB-SubCell"/>
</dbReference>
<keyword evidence="13" id="KW-1185">Reference proteome</keyword>
<accession>B1H0H6</accession>
<evidence type="ECO:0000259" key="11">
    <source>
        <dbReference type="Pfam" id="PF00999"/>
    </source>
</evidence>
<keyword evidence="4 10" id="KW-0812">Transmembrane</keyword>
<keyword evidence="5 10" id="KW-1133">Transmembrane helix</keyword>
<dbReference type="InterPro" id="IPR006153">
    <property type="entry name" value="Cation/H_exchanger_TM"/>
</dbReference>
<evidence type="ECO:0000256" key="10">
    <source>
        <dbReference type="SAM" id="Phobius"/>
    </source>
</evidence>
<keyword evidence="3" id="KW-0050">Antiport</keyword>
<name>B1H0H6_ENDTX</name>
<evidence type="ECO:0000256" key="3">
    <source>
        <dbReference type="ARBA" id="ARBA00022449"/>
    </source>
</evidence>
<keyword evidence="2" id="KW-0813">Transport</keyword>
<feature type="transmembrane region" description="Helical" evidence="10">
    <location>
        <begin position="6"/>
        <end position="27"/>
    </location>
</feature>
<feature type="transmembrane region" description="Helical" evidence="10">
    <location>
        <begin position="217"/>
        <end position="235"/>
    </location>
</feature>
<feature type="transmembrane region" description="Helical" evidence="10">
    <location>
        <begin position="301"/>
        <end position="324"/>
    </location>
</feature>
<dbReference type="HOGENOM" id="CLU_005126_7_1_0"/>
<dbReference type="AlphaFoldDB" id="B1H0H6"/>
<evidence type="ECO:0000256" key="7">
    <source>
        <dbReference type="ARBA" id="ARBA00023065"/>
    </source>
</evidence>
<evidence type="ECO:0000256" key="1">
    <source>
        <dbReference type="ARBA" id="ARBA00004141"/>
    </source>
</evidence>
<dbReference type="RefSeq" id="WP_015423533.1">
    <property type="nucleotide sequence ID" value="NC_020419.1"/>
</dbReference>
<feature type="domain" description="Cation/H+ exchanger transmembrane" evidence="11">
    <location>
        <begin position="16"/>
        <end position="383"/>
    </location>
</feature>
<gene>
    <name evidence="12" type="ordered locus">TGRD_515</name>
</gene>
<keyword evidence="6" id="KW-0915">Sodium</keyword>
<comment type="subcellular location">
    <subcellularLocation>
        <location evidence="1">Membrane</location>
        <topology evidence="1">Multi-pass membrane protein</topology>
    </subcellularLocation>
</comment>
<feature type="transmembrane region" description="Helical" evidence="10">
    <location>
        <begin position="269"/>
        <end position="289"/>
    </location>
</feature>
<feature type="transmembrane region" description="Helical" evidence="10">
    <location>
        <begin position="241"/>
        <end position="257"/>
    </location>
</feature>
<sequence>MVYEVFDFLISLASILFFAKVFGEIALKLGQNPVIGELLAGIFIGPSVLGIVRETPVLSNISELGVIILLFEVGLSTDIKEFLKASGWAMVVAFVGVIVPYFLGYFVFLCFGLTDMQAIFAGAVLTATSVGVTIRVFMDLKCLKTEEAKIVLGAAIIDDVIGLTMLAVILKLITGGIVSFGTVVCISGTAVLFLVLSVVAGVLIAPTIFKFISKMKQSYIAFIMGIVFCFIVSALSTKIELGHIVGAFVAGLVLSTIKQSEEIKKDIKSIYAVFVPIFFVLMGTKVDISTFNPFVVANKEILILTGALFVVAFVGKIVAGFAVLKKGINKLLIGVSMVPRGEVGLIFAEIGLKNNVFATRDYSSLVAVIMLTTFITPIILKYLISKQKKIIQ</sequence>
<keyword evidence="9" id="KW-0739">Sodium transport</keyword>
<dbReference type="PANTHER" id="PTHR43562">
    <property type="entry name" value="NAPA-TYPE SODIUM/HYDROGEN ANTIPORTER"/>
    <property type="match status" value="1"/>
</dbReference>
<organism evidence="12 13">
    <name type="scientific">Endomicrobium trichonymphae</name>
    <dbReference type="NCBI Taxonomy" id="1408204"/>
    <lineage>
        <taxon>Bacteria</taxon>
        <taxon>Pseudomonadati</taxon>
        <taxon>Elusimicrobiota</taxon>
        <taxon>Endomicrobiia</taxon>
        <taxon>Endomicrobiales</taxon>
        <taxon>Endomicrobiaceae</taxon>
        <taxon>Candidatus Endomicrobiellum</taxon>
    </lineage>
</organism>
<dbReference type="Proteomes" id="UP000001691">
    <property type="component" value="Chromosome"/>
</dbReference>
<evidence type="ECO:0000313" key="13">
    <source>
        <dbReference type="Proteomes" id="UP000001691"/>
    </source>
</evidence>
<evidence type="ECO:0000256" key="9">
    <source>
        <dbReference type="ARBA" id="ARBA00023201"/>
    </source>
</evidence>
<dbReference type="Pfam" id="PF00999">
    <property type="entry name" value="Na_H_Exchanger"/>
    <property type="match status" value="1"/>
</dbReference>
<feature type="transmembrane region" description="Helical" evidence="10">
    <location>
        <begin position="176"/>
        <end position="205"/>
    </location>
</feature>
<dbReference type="GO" id="GO:0006814">
    <property type="term" value="P:sodium ion transport"/>
    <property type="evidence" value="ECO:0007669"/>
    <property type="project" value="UniProtKB-KW"/>
</dbReference>
<proteinExistence type="predicted"/>
<feature type="transmembrane region" description="Helical" evidence="10">
    <location>
        <begin position="119"/>
        <end position="138"/>
    </location>
</feature>